<evidence type="ECO:0000313" key="1">
    <source>
        <dbReference type="EMBL" id="KAK1423603.1"/>
    </source>
</evidence>
<name>A0AAD8NW33_TARER</name>
<keyword evidence="2" id="KW-1185">Reference proteome</keyword>
<gene>
    <name evidence="1" type="ORF">QVD17_18908</name>
</gene>
<proteinExistence type="predicted"/>
<dbReference type="AlphaFoldDB" id="A0AAD8NW33"/>
<protein>
    <submittedName>
        <fullName evidence="1">Uncharacterized protein</fullName>
    </submittedName>
</protein>
<sequence>MHYRRRSVRETLLSVKTFQSPPPSCTDGGWWRSSVKPLDDSDESVAFTMFDSRWMVAMVIAMSDLNYKKYKALKLRLSSRVPLEGLRNSFLGYESSIISSIKLKKMSDIDSPSCSYPLHITYQGVLCFGYGYVFLQALGKSSINLSSNSFRWQVADQATHCSRLFDATLK</sequence>
<reference evidence="1" key="1">
    <citation type="journal article" date="2023" name="bioRxiv">
        <title>Improved chromosome-level genome assembly for marigold (Tagetes erecta).</title>
        <authorList>
            <person name="Jiang F."/>
            <person name="Yuan L."/>
            <person name="Wang S."/>
            <person name="Wang H."/>
            <person name="Xu D."/>
            <person name="Wang A."/>
            <person name="Fan W."/>
        </authorList>
    </citation>
    <scope>NUCLEOTIDE SEQUENCE</scope>
    <source>
        <strain evidence="1">WSJ</strain>
        <tissue evidence="1">Leaf</tissue>
    </source>
</reference>
<accession>A0AAD8NW33</accession>
<dbReference type="EMBL" id="JAUHHV010000005">
    <property type="protein sequence ID" value="KAK1423603.1"/>
    <property type="molecule type" value="Genomic_DNA"/>
</dbReference>
<dbReference type="Proteomes" id="UP001229421">
    <property type="component" value="Unassembled WGS sequence"/>
</dbReference>
<organism evidence="1 2">
    <name type="scientific">Tagetes erecta</name>
    <name type="common">African marigold</name>
    <dbReference type="NCBI Taxonomy" id="13708"/>
    <lineage>
        <taxon>Eukaryota</taxon>
        <taxon>Viridiplantae</taxon>
        <taxon>Streptophyta</taxon>
        <taxon>Embryophyta</taxon>
        <taxon>Tracheophyta</taxon>
        <taxon>Spermatophyta</taxon>
        <taxon>Magnoliopsida</taxon>
        <taxon>eudicotyledons</taxon>
        <taxon>Gunneridae</taxon>
        <taxon>Pentapetalae</taxon>
        <taxon>asterids</taxon>
        <taxon>campanulids</taxon>
        <taxon>Asterales</taxon>
        <taxon>Asteraceae</taxon>
        <taxon>Asteroideae</taxon>
        <taxon>Heliantheae alliance</taxon>
        <taxon>Tageteae</taxon>
        <taxon>Tagetes</taxon>
    </lineage>
</organism>
<comment type="caution">
    <text evidence="1">The sequence shown here is derived from an EMBL/GenBank/DDBJ whole genome shotgun (WGS) entry which is preliminary data.</text>
</comment>
<evidence type="ECO:0000313" key="2">
    <source>
        <dbReference type="Proteomes" id="UP001229421"/>
    </source>
</evidence>